<dbReference type="Proteomes" id="UP001629462">
    <property type="component" value="Unassembled WGS sequence"/>
</dbReference>
<comment type="caution">
    <text evidence="1">The sequence shown here is derived from an EMBL/GenBank/DDBJ whole genome shotgun (WGS) entry which is preliminary data.</text>
</comment>
<organism evidence="1 2">
    <name type="scientific">Caballeronia jiangsuensis</name>
    <dbReference type="NCBI Taxonomy" id="1458357"/>
    <lineage>
        <taxon>Bacteria</taxon>
        <taxon>Pseudomonadati</taxon>
        <taxon>Pseudomonadota</taxon>
        <taxon>Betaproteobacteria</taxon>
        <taxon>Burkholderiales</taxon>
        <taxon>Burkholderiaceae</taxon>
        <taxon>Caballeronia</taxon>
    </lineage>
</organism>
<dbReference type="RefSeq" id="WP_250487901.1">
    <property type="nucleotide sequence ID" value="NZ_JAQQDB010000038.1"/>
</dbReference>
<reference evidence="1 2" key="1">
    <citation type="journal article" date="2024" name="Chem. Sci.">
        <title>Discovery of megapolipeptins by genome mining of a Burkholderiales bacteria collection.</title>
        <authorList>
            <person name="Paulo B.S."/>
            <person name="Recchia M.J.J."/>
            <person name="Lee S."/>
            <person name="Fergusson C.H."/>
            <person name="Romanowski S.B."/>
            <person name="Hernandez A."/>
            <person name="Krull N."/>
            <person name="Liu D.Y."/>
            <person name="Cavanagh H."/>
            <person name="Bos A."/>
            <person name="Gray C.A."/>
            <person name="Murphy B.T."/>
            <person name="Linington R.G."/>
            <person name="Eustaquio A.S."/>
        </authorList>
    </citation>
    <scope>NUCLEOTIDE SEQUENCE [LARGE SCALE GENOMIC DNA]</scope>
    <source>
        <strain evidence="1 2">RL17-374-BIF-D</strain>
    </source>
</reference>
<evidence type="ECO:0000313" key="2">
    <source>
        <dbReference type="Proteomes" id="UP001629462"/>
    </source>
</evidence>
<keyword evidence="2" id="KW-1185">Reference proteome</keyword>
<proteinExistence type="predicted"/>
<evidence type="ECO:0000313" key="1">
    <source>
        <dbReference type="EMBL" id="MFM0521657.1"/>
    </source>
</evidence>
<sequence>MHAAPVQVESIRTARRIGPNGQVIFDLVSEVIQTCEVEPGGRGPRFTIYGGCTVILGPDGDARYAHGGGP</sequence>
<dbReference type="EMBL" id="JAQQDB010000038">
    <property type="protein sequence ID" value="MFM0521657.1"/>
    <property type="molecule type" value="Genomic_DNA"/>
</dbReference>
<accession>A0ABW9CUC7</accession>
<name>A0ABW9CUC7_9BURK</name>
<protein>
    <submittedName>
        <fullName evidence="1">Uncharacterized protein</fullName>
    </submittedName>
</protein>
<gene>
    <name evidence="1" type="ORF">PQR08_29945</name>
</gene>